<protein>
    <recommendedName>
        <fullName evidence="2">Peptidase A1 domain-containing protein</fullName>
    </recommendedName>
</protein>
<accession>A0A9P4WRY2</accession>
<dbReference type="InterPro" id="IPR033121">
    <property type="entry name" value="PEPTIDASE_A1"/>
</dbReference>
<feature type="transmembrane region" description="Helical" evidence="1">
    <location>
        <begin position="257"/>
        <end position="278"/>
    </location>
</feature>
<dbReference type="EMBL" id="SWKV01000027">
    <property type="protein sequence ID" value="KAF3040133.1"/>
    <property type="molecule type" value="Genomic_DNA"/>
</dbReference>
<gene>
    <name evidence="3" type="ORF">E8E12_008587</name>
</gene>
<dbReference type="OrthoDB" id="4074350at2759"/>
<keyword evidence="1" id="KW-0472">Membrane</keyword>
<dbReference type="AlphaFoldDB" id="A0A9P4WRY2"/>
<evidence type="ECO:0000259" key="2">
    <source>
        <dbReference type="PROSITE" id="PS51767"/>
    </source>
</evidence>
<dbReference type="Pfam" id="PF00026">
    <property type="entry name" value="Asp"/>
    <property type="match status" value="1"/>
</dbReference>
<reference evidence="3" key="1">
    <citation type="submission" date="2019-04" db="EMBL/GenBank/DDBJ databases">
        <title>Sequencing of skin fungus with MAO and IRED activity.</title>
        <authorList>
            <person name="Marsaioli A.J."/>
            <person name="Bonatto J.M.C."/>
            <person name="Reis Junior O."/>
        </authorList>
    </citation>
    <scope>NUCLEOTIDE SEQUENCE</scope>
    <source>
        <strain evidence="3">28M1</strain>
    </source>
</reference>
<dbReference type="InterPro" id="IPR021109">
    <property type="entry name" value="Peptidase_aspartic_dom_sf"/>
</dbReference>
<keyword evidence="4" id="KW-1185">Reference proteome</keyword>
<evidence type="ECO:0000313" key="4">
    <source>
        <dbReference type="Proteomes" id="UP000758155"/>
    </source>
</evidence>
<dbReference type="Proteomes" id="UP000758155">
    <property type="component" value="Unassembled WGS sequence"/>
</dbReference>
<evidence type="ECO:0000256" key="1">
    <source>
        <dbReference type="SAM" id="Phobius"/>
    </source>
</evidence>
<name>A0A9P4WRY2_9PLEO</name>
<dbReference type="SUPFAM" id="SSF50630">
    <property type="entry name" value="Acid proteases"/>
    <property type="match status" value="1"/>
</dbReference>
<organism evidence="3 4">
    <name type="scientific">Didymella heteroderae</name>
    <dbReference type="NCBI Taxonomy" id="1769908"/>
    <lineage>
        <taxon>Eukaryota</taxon>
        <taxon>Fungi</taxon>
        <taxon>Dikarya</taxon>
        <taxon>Ascomycota</taxon>
        <taxon>Pezizomycotina</taxon>
        <taxon>Dothideomycetes</taxon>
        <taxon>Pleosporomycetidae</taxon>
        <taxon>Pleosporales</taxon>
        <taxon>Pleosporineae</taxon>
        <taxon>Didymellaceae</taxon>
        <taxon>Didymella</taxon>
    </lineage>
</organism>
<dbReference type="PROSITE" id="PS51767">
    <property type="entry name" value="PEPTIDASE_A1"/>
    <property type="match status" value="1"/>
</dbReference>
<proteinExistence type="predicted"/>
<dbReference type="Gene3D" id="2.40.70.10">
    <property type="entry name" value="Acid Proteases"/>
    <property type="match status" value="1"/>
</dbReference>
<evidence type="ECO:0000313" key="3">
    <source>
        <dbReference type="EMBL" id="KAF3040133.1"/>
    </source>
</evidence>
<comment type="caution">
    <text evidence="3">The sequence shown here is derived from an EMBL/GenBank/DDBJ whole genome shotgun (WGS) entry which is preliminary data.</text>
</comment>
<keyword evidence="1" id="KW-1133">Transmembrane helix</keyword>
<keyword evidence="1" id="KW-0812">Transmembrane</keyword>
<sequence length="377" mass="42213">MTINNTNRPVSFLHALKQKGHIPSLSYGYQAGAAYRYNKTAGSLVLGGYDRSRRSNDTVTIPSATDVIVGVQSITAKLRGGSITVLNPGILAVLDTAVPELWLPHNVCDQIASVLNLTYHNDTERYTLTDAAHNALQSLNGSLEFRIGRDIHIDPAITVNIPYRAFDLQASYPIFNTTTRYFPLRKTTNKTGYALGRVFLQEAYLVVDWERDEFELSQAVFSDPMPEPEIITIQPNNDLTDTATKQGSAPNMSSGSIAGVVLGVLLFLATLAACWWLWRRKRRQEEQDKHQDTFRVLHGHGKQGPAELPLQVRIELENARNPRPEMYVPPKPHEMGAFNGENVRFEVWAPPVFYEMGDMSGKEVGGYRPDPDLMRKM</sequence>
<feature type="domain" description="Peptidase A1" evidence="2">
    <location>
        <begin position="1"/>
        <end position="217"/>
    </location>
</feature>